<gene>
    <name evidence="2" type="ORF">SDC9_129300</name>
</gene>
<comment type="caution">
    <text evidence="2">The sequence shown here is derived from an EMBL/GenBank/DDBJ whole genome shotgun (WGS) entry which is preliminary data.</text>
</comment>
<evidence type="ECO:0000313" key="2">
    <source>
        <dbReference type="EMBL" id="MPM82239.1"/>
    </source>
</evidence>
<evidence type="ECO:0000256" key="1">
    <source>
        <dbReference type="SAM" id="Phobius"/>
    </source>
</evidence>
<proteinExistence type="predicted"/>
<dbReference type="AlphaFoldDB" id="A0A645CZ99"/>
<name>A0A645CZ99_9ZZZZ</name>
<keyword evidence="1" id="KW-0472">Membrane</keyword>
<keyword evidence="1" id="KW-1133">Transmembrane helix</keyword>
<feature type="transmembrane region" description="Helical" evidence="1">
    <location>
        <begin position="16"/>
        <end position="36"/>
    </location>
</feature>
<organism evidence="2">
    <name type="scientific">bioreactor metagenome</name>
    <dbReference type="NCBI Taxonomy" id="1076179"/>
    <lineage>
        <taxon>unclassified sequences</taxon>
        <taxon>metagenomes</taxon>
        <taxon>ecological metagenomes</taxon>
    </lineage>
</organism>
<dbReference type="EMBL" id="VSSQ01031378">
    <property type="protein sequence ID" value="MPM82239.1"/>
    <property type="molecule type" value="Genomic_DNA"/>
</dbReference>
<sequence length="123" mass="13411">MEKQRLGFACHIPEKIIFFAITACMVLCLTGTASAINQIPINIETGQSGTFDSIDPGFILRSPAIDIDPEFILPSHENDIDPYFSISEGSDEITVVPFSDESAVTPDAYSVQIPDRVVIIPQP</sequence>
<accession>A0A645CZ99</accession>
<reference evidence="2" key="1">
    <citation type="submission" date="2019-08" db="EMBL/GenBank/DDBJ databases">
        <authorList>
            <person name="Kucharzyk K."/>
            <person name="Murdoch R.W."/>
            <person name="Higgins S."/>
            <person name="Loffler F."/>
        </authorList>
    </citation>
    <scope>NUCLEOTIDE SEQUENCE</scope>
</reference>
<protein>
    <submittedName>
        <fullName evidence="2">Uncharacterized protein</fullName>
    </submittedName>
</protein>
<keyword evidence="1" id="KW-0812">Transmembrane</keyword>